<gene>
    <name evidence="8" type="ORF">V6X51_03300</name>
</gene>
<keyword evidence="3 6" id="KW-0808">Transferase</keyword>
<dbReference type="PANTHER" id="PTHR12001:SF69">
    <property type="entry name" value="ALL TRANS-POLYPRENYL-DIPHOSPHATE SYNTHASE PDSS1"/>
    <property type="match status" value="1"/>
</dbReference>
<evidence type="ECO:0000256" key="1">
    <source>
        <dbReference type="ARBA" id="ARBA00001946"/>
    </source>
</evidence>
<dbReference type="SFLD" id="SFLDS00005">
    <property type="entry name" value="Isoprenoid_Synthase_Type_I"/>
    <property type="match status" value="1"/>
</dbReference>
<reference evidence="8 9" key="1">
    <citation type="submission" date="2024-02" db="EMBL/GenBank/DDBJ databases">
        <title>New especies of Spiribacter isolated from saline water.</title>
        <authorList>
            <person name="Leon M.J."/>
            <person name="De La Haba R."/>
            <person name="Sanchez-Porro C."/>
            <person name="Ventosa A."/>
        </authorList>
    </citation>
    <scope>NUCLEOTIDE SEQUENCE [LARGE SCALE GENOMIC DNA]</scope>
    <source>
        <strain evidence="9">ag22IC6-196</strain>
    </source>
</reference>
<protein>
    <submittedName>
        <fullName evidence="8">Polyprenyl synthetase family protein</fullName>
    </submittedName>
</protein>
<sequence length="325" mass="35166">MAAVDVSQQQSTDAGASALSNGLTHAPTPAPLSTVDQCMIDALAHLRPTPARDAAIYHLNTGGHRMRARLALASSAGRLDTYDSTAAAAACELLHNASLIHDDISDHDLYRRGQASVRSLYGDDVALCAGDLLLTTAYQIAAGMRDADTSRRLMAAMADCTARVIGGQSVELAGRERRRPVSRRDYLAATREKTAPLIELALNVGVQTDAGATAPLERGRQLAAAIGLAYQILDDLDDLQTTDNPDRLHPLHAWRHHQPPRRQSGDTREATLARCLRHVRAALDRAERLTGHLPAPLAHDVRELLQRLADQSRVVSRRALTQHKG</sequence>
<comment type="similarity">
    <text evidence="2 6">Belongs to the FPP/GGPP synthase family.</text>
</comment>
<evidence type="ECO:0000256" key="3">
    <source>
        <dbReference type="ARBA" id="ARBA00022679"/>
    </source>
</evidence>
<dbReference type="RefSeq" id="WP_367951136.1">
    <property type="nucleotide sequence ID" value="NZ_JBAKFE010000001.1"/>
</dbReference>
<dbReference type="InterPro" id="IPR008949">
    <property type="entry name" value="Isoprenoid_synthase_dom_sf"/>
</dbReference>
<organism evidence="8 9">
    <name type="scientific">Spiribacter roseus</name>
    <dbReference type="NCBI Taxonomy" id="1855875"/>
    <lineage>
        <taxon>Bacteria</taxon>
        <taxon>Pseudomonadati</taxon>
        <taxon>Pseudomonadota</taxon>
        <taxon>Gammaproteobacteria</taxon>
        <taxon>Chromatiales</taxon>
        <taxon>Ectothiorhodospiraceae</taxon>
        <taxon>Spiribacter</taxon>
    </lineage>
</organism>
<evidence type="ECO:0000256" key="6">
    <source>
        <dbReference type="RuleBase" id="RU004466"/>
    </source>
</evidence>
<dbReference type="Proteomes" id="UP001556636">
    <property type="component" value="Unassembled WGS sequence"/>
</dbReference>
<name>A0ABV3RY81_9GAMM</name>
<dbReference type="InterPro" id="IPR000092">
    <property type="entry name" value="Polyprenyl_synt"/>
</dbReference>
<dbReference type="PROSITE" id="PS00444">
    <property type="entry name" value="POLYPRENYL_SYNTHASE_2"/>
    <property type="match status" value="1"/>
</dbReference>
<keyword evidence="9" id="KW-1185">Reference proteome</keyword>
<evidence type="ECO:0000256" key="7">
    <source>
        <dbReference type="SAM" id="MobiDB-lite"/>
    </source>
</evidence>
<evidence type="ECO:0000256" key="5">
    <source>
        <dbReference type="ARBA" id="ARBA00022842"/>
    </source>
</evidence>
<keyword evidence="4" id="KW-0479">Metal-binding</keyword>
<evidence type="ECO:0000313" key="8">
    <source>
        <dbReference type="EMBL" id="MEX0372459.1"/>
    </source>
</evidence>
<comment type="cofactor">
    <cofactor evidence="1">
        <name>Mg(2+)</name>
        <dbReference type="ChEBI" id="CHEBI:18420"/>
    </cofactor>
</comment>
<dbReference type="InterPro" id="IPR033749">
    <property type="entry name" value="Polyprenyl_synt_CS"/>
</dbReference>
<feature type="region of interest" description="Disordered" evidence="7">
    <location>
        <begin position="1"/>
        <end position="22"/>
    </location>
</feature>
<dbReference type="SUPFAM" id="SSF48576">
    <property type="entry name" value="Terpenoid synthases"/>
    <property type="match status" value="1"/>
</dbReference>
<evidence type="ECO:0000256" key="4">
    <source>
        <dbReference type="ARBA" id="ARBA00022723"/>
    </source>
</evidence>
<dbReference type="Gene3D" id="1.10.600.10">
    <property type="entry name" value="Farnesyl Diphosphate Synthase"/>
    <property type="match status" value="1"/>
</dbReference>
<dbReference type="PROSITE" id="PS00723">
    <property type="entry name" value="POLYPRENYL_SYNTHASE_1"/>
    <property type="match status" value="1"/>
</dbReference>
<evidence type="ECO:0000313" key="9">
    <source>
        <dbReference type="Proteomes" id="UP001556636"/>
    </source>
</evidence>
<dbReference type="PANTHER" id="PTHR12001">
    <property type="entry name" value="GERANYLGERANYL PYROPHOSPHATE SYNTHASE"/>
    <property type="match status" value="1"/>
</dbReference>
<proteinExistence type="inferred from homology"/>
<evidence type="ECO:0000256" key="2">
    <source>
        <dbReference type="ARBA" id="ARBA00006706"/>
    </source>
</evidence>
<accession>A0ABV3RY81</accession>
<comment type="caution">
    <text evidence="8">The sequence shown here is derived from an EMBL/GenBank/DDBJ whole genome shotgun (WGS) entry which is preliminary data.</text>
</comment>
<dbReference type="Pfam" id="PF00348">
    <property type="entry name" value="polyprenyl_synt"/>
    <property type="match status" value="1"/>
</dbReference>
<keyword evidence="5" id="KW-0460">Magnesium</keyword>
<dbReference type="EMBL" id="JBAKFG010000001">
    <property type="protein sequence ID" value="MEX0372459.1"/>
    <property type="molecule type" value="Genomic_DNA"/>
</dbReference>